<sequence length="436" mass="50278">MWSQLCHLPDELLLQVLENVELVENETIDELSSPFYWCLMTSQLPAAWSERLKMEKLIWKKVTLPLCQINQVSRDLMIKRVKSFTIGSSRSFQRRMSRQPTHFFHNDLNMRMFNENVMSNEVWKMIMDYAQSLQLLTFDVQNENTYGIPGLAHCEAIIDGFDLSIFPNLTSFTFRTASPDNWISHLAIKDLVKASPHLRSLTVFHLHADLVSDQDLDPELYGEPEPDLEEASCQLISLHLRRFRHCHEQNILSFILSKSHETLQELTLVFAGPNSRTDESQRFHRGVGANEVQAAFAPCKKLHTLRVADQVAGMSDYATPRQEVELDPEEGPLGFILDNMVRHLKDLKVLEMCGGIFSMDLFNNLKLSDCRLELLSIRNYPQFPISSFIEQLRSNKALSHLEKIELGSSMLCSTEEKIMFSVCQRLQLELKLLPDY</sequence>
<dbReference type="AlphaFoldDB" id="A0A9Q3DD86"/>
<dbReference type="EMBL" id="AVOT02015978">
    <property type="protein sequence ID" value="MBW0500760.1"/>
    <property type="molecule type" value="Genomic_DNA"/>
</dbReference>
<dbReference type="OrthoDB" id="10613771at2759"/>
<evidence type="ECO:0000313" key="2">
    <source>
        <dbReference type="Proteomes" id="UP000765509"/>
    </source>
</evidence>
<reference evidence="1" key="1">
    <citation type="submission" date="2021-03" db="EMBL/GenBank/DDBJ databases">
        <title>Draft genome sequence of rust myrtle Austropuccinia psidii MF-1, a brazilian biotype.</title>
        <authorList>
            <person name="Quecine M.C."/>
            <person name="Pachon D.M.R."/>
            <person name="Bonatelli M.L."/>
            <person name="Correr F.H."/>
            <person name="Franceschini L.M."/>
            <person name="Leite T.F."/>
            <person name="Margarido G.R.A."/>
            <person name="Almeida C.A."/>
            <person name="Ferrarezi J.A."/>
            <person name="Labate C.A."/>
        </authorList>
    </citation>
    <scope>NUCLEOTIDE SEQUENCE</scope>
    <source>
        <strain evidence="1">MF-1</strain>
    </source>
</reference>
<dbReference type="Proteomes" id="UP000765509">
    <property type="component" value="Unassembled WGS sequence"/>
</dbReference>
<gene>
    <name evidence="1" type="ORF">O181_040475</name>
</gene>
<protein>
    <submittedName>
        <fullName evidence="1">Uncharacterized protein</fullName>
    </submittedName>
</protein>
<proteinExistence type="predicted"/>
<evidence type="ECO:0000313" key="1">
    <source>
        <dbReference type="EMBL" id="MBW0500760.1"/>
    </source>
</evidence>
<name>A0A9Q3DD86_9BASI</name>
<organism evidence="1 2">
    <name type="scientific">Austropuccinia psidii MF-1</name>
    <dbReference type="NCBI Taxonomy" id="1389203"/>
    <lineage>
        <taxon>Eukaryota</taxon>
        <taxon>Fungi</taxon>
        <taxon>Dikarya</taxon>
        <taxon>Basidiomycota</taxon>
        <taxon>Pucciniomycotina</taxon>
        <taxon>Pucciniomycetes</taxon>
        <taxon>Pucciniales</taxon>
        <taxon>Sphaerophragmiaceae</taxon>
        <taxon>Austropuccinia</taxon>
    </lineage>
</organism>
<keyword evidence="2" id="KW-1185">Reference proteome</keyword>
<comment type="caution">
    <text evidence="1">The sequence shown here is derived from an EMBL/GenBank/DDBJ whole genome shotgun (WGS) entry which is preliminary data.</text>
</comment>
<dbReference type="SUPFAM" id="SSF52047">
    <property type="entry name" value="RNI-like"/>
    <property type="match status" value="1"/>
</dbReference>
<accession>A0A9Q3DD86</accession>